<dbReference type="AlphaFoldDB" id="A0A6P8ZIG3"/>
<dbReference type="InterPro" id="IPR038298">
    <property type="entry name" value="Daxx_N_sf"/>
</dbReference>
<evidence type="ECO:0000256" key="2">
    <source>
        <dbReference type="ARBA" id="ARBA00004286"/>
    </source>
</evidence>
<reference evidence="14" key="1">
    <citation type="submission" date="2025-08" db="UniProtKB">
        <authorList>
            <consortium name="RefSeq"/>
        </authorList>
    </citation>
    <scope>IDENTIFICATION</scope>
    <source>
        <tissue evidence="14">Total insect</tissue>
    </source>
</reference>
<feature type="compositionally biased region" description="Low complexity" evidence="11">
    <location>
        <begin position="238"/>
        <end position="253"/>
    </location>
</feature>
<gene>
    <name evidence="14" type="primary">LOC117640796</name>
</gene>
<feature type="coiled-coil region" evidence="10">
    <location>
        <begin position="384"/>
        <end position="418"/>
    </location>
</feature>
<dbReference type="PANTHER" id="PTHR12766">
    <property type="entry name" value="DEATH DOMAIN-ASSOCIATED PROTEIN 6 DAXX"/>
    <property type="match status" value="1"/>
</dbReference>
<name>A0A6P8ZIG3_THRPL</name>
<dbReference type="GO" id="GO:0016605">
    <property type="term" value="C:PML body"/>
    <property type="evidence" value="ECO:0007669"/>
    <property type="project" value="TreeGrafter"/>
</dbReference>
<comment type="subcellular location">
    <subcellularLocation>
        <location evidence="2">Chromosome</location>
    </subcellularLocation>
    <subcellularLocation>
        <location evidence="3">Cytoplasm</location>
    </subcellularLocation>
    <subcellularLocation>
        <location evidence="1">Nucleus</location>
    </subcellularLocation>
</comment>
<keyword evidence="6" id="KW-0053">Apoptosis</keyword>
<dbReference type="PANTHER" id="PTHR12766:SF7">
    <property type="entry name" value="DEATH DOMAIN-ASSOCIATED PROTEIN 6"/>
    <property type="match status" value="1"/>
</dbReference>
<evidence type="ECO:0000313" key="13">
    <source>
        <dbReference type="Proteomes" id="UP000515158"/>
    </source>
</evidence>
<keyword evidence="9" id="KW-0539">Nucleus</keyword>
<dbReference type="GO" id="GO:0006915">
    <property type="term" value="P:apoptotic process"/>
    <property type="evidence" value="ECO:0007669"/>
    <property type="project" value="UniProtKB-KW"/>
</dbReference>
<dbReference type="GO" id="GO:0003714">
    <property type="term" value="F:transcription corepressor activity"/>
    <property type="evidence" value="ECO:0007669"/>
    <property type="project" value="TreeGrafter"/>
</dbReference>
<dbReference type="InParanoid" id="A0A6P8ZIG3"/>
<keyword evidence="7 10" id="KW-0175">Coiled coil</keyword>
<dbReference type="Pfam" id="PF20920">
    <property type="entry name" value="DAXX_hist_bd"/>
    <property type="match status" value="1"/>
</dbReference>
<evidence type="ECO:0000256" key="9">
    <source>
        <dbReference type="ARBA" id="ARBA00023242"/>
    </source>
</evidence>
<feature type="compositionally biased region" description="Acidic residues" evidence="11">
    <location>
        <begin position="589"/>
        <end position="620"/>
    </location>
</feature>
<accession>A0A6P8ZIG3</accession>
<evidence type="ECO:0000259" key="12">
    <source>
        <dbReference type="Pfam" id="PF20920"/>
    </source>
</evidence>
<dbReference type="Proteomes" id="UP000515158">
    <property type="component" value="Unplaced"/>
</dbReference>
<sequence>MDDSDIVVLDDSTEEQPSTSRNVFSIASPAVCQRWTQPSSAQPPMRQRTSHTTWHKTFNPPFDYQPQPVITSVTSLSPSRNRPIIISEVKSLSPKKPVFLNGYEPSYQRTKRSSSSYRISQPIITHVESLSPLKNHQSIVDNGSISVSRQNNEPECIVLDDDDGNINLNGFHINAAIDFNSVEIEDLKTESSDTLQVGCESNLSLTACQSMSAENGPAEEKPTPIESCEKMVTRDTSDISNPDTNNTTTNPTTSRKRIRPTSVSKKDDPPVADAATILQEFKNACLAAADNEFDMKAILDKKVEKSFNNTSQAFKKTSSFHTLLSNKLQKVKTDPTNVYVHISELVTELKARKASKEEGEEPPTKKIKSSSKVSKNVDYDALENARDEMKMKKLSKTLKKLQKIIKKLEQKEVDWEDDSDSAYIILQRYKQRAVKVFQKLCDYTKESKSAGNLNKIHLSKGTCFPKVNKCVENFVNKTGQFPDFVDILELMKESNEKDNMKLQEYEIEDMAKKVFEEVGGELQKQRKHGVADSLLVFMEDEKGDPAEDSTELKEKLNENAKHWTKINEIIDDFAMRAKEKKGNETESKSDDDDEEEEEEEEDDDDAEAESGKEDLEEIDVPDILKGENEIDSEKSDNEEEESRDLEEEPVPADCS</sequence>
<keyword evidence="13" id="KW-1185">Reference proteome</keyword>
<feature type="compositionally biased region" description="Basic and acidic residues" evidence="11">
    <location>
        <begin position="577"/>
        <end position="588"/>
    </location>
</feature>
<proteinExistence type="predicted"/>
<dbReference type="InterPro" id="IPR046426">
    <property type="entry name" value="DAXX_histone-bd_sf"/>
</dbReference>
<organism evidence="14">
    <name type="scientific">Thrips palmi</name>
    <name type="common">Melon thrips</name>
    <dbReference type="NCBI Taxonomy" id="161013"/>
    <lineage>
        <taxon>Eukaryota</taxon>
        <taxon>Metazoa</taxon>
        <taxon>Ecdysozoa</taxon>
        <taxon>Arthropoda</taxon>
        <taxon>Hexapoda</taxon>
        <taxon>Insecta</taxon>
        <taxon>Pterygota</taxon>
        <taxon>Neoptera</taxon>
        <taxon>Paraneoptera</taxon>
        <taxon>Thysanoptera</taxon>
        <taxon>Terebrantia</taxon>
        <taxon>Thripoidea</taxon>
        <taxon>Thripidae</taxon>
        <taxon>Thrips</taxon>
    </lineage>
</organism>
<evidence type="ECO:0000256" key="5">
    <source>
        <dbReference type="ARBA" id="ARBA00022490"/>
    </source>
</evidence>
<dbReference type="KEGG" id="tpal:117640796"/>
<feature type="domain" description="Daxx histone-binding" evidence="12">
    <location>
        <begin position="494"/>
        <end position="574"/>
    </location>
</feature>
<feature type="region of interest" description="Disordered" evidence="11">
    <location>
        <begin position="233"/>
        <end position="270"/>
    </location>
</feature>
<evidence type="ECO:0000256" key="11">
    <source>
        <dbReference type="SAM" id="MobiDB-lite"/>
    </source>
</evidence>
<keyword evidence="5" id="KW-0963">Cytoplasm</keyword>
<dbReference type="Gene3D" id="1.20.58.2170">
    <property type="match status" value="1"/>
</dbReference>
<feature type="region of interest" description="Disordered" evidence="11">
    <location>
        <begin position="577"/>
        <end position="655"/>
    </location>
</feature>
<dbReference type="GO" id="GO:0042393">
    <property type="term" value="F:histone binding"/>
    <property type="evidence" value="ECO:0007669"/>
    <property type="project" value="InterPro"/>
</dbReference>
<dbReference type="GeneID" id="117640796"/>
<evidence type="ECO:0000256" key="8">
    <source>
        <dbReference type="ARBA" id="ARBA00023186"/>
    </source>
</evidence>
<protein>
    <submittedName>
        <fullName evidence="14">Death domain-associated protein 6-like isoform X1</fullName>
    </submittedName>
</protein>
<evidence type="ECO:0000256" key="4">
    <source>
        <dbReference type="ARBA" id="ARBA00022454"/>
    </source>
</evidence>
<dbReference type="RefSeq" id="XP_034233554.1">
    <property type="nucleotide sequence ID" value="XM_034377663.1"/>
</dbReference>
<evidence type="ECO:0000256" key="1">
    <source>
        <dbReference type="ARBA" id="ARBA00004123"/>
    </source>
</evidence>
<evidence type="ECO:0000256" key="3">
    <source>
        <dbReference type="ARBA" id="ARBA00004496"/>
    </source>
</evidence>
<dbReference type="InterPro" id="IPR046378">
    <property type="entry name" value="DAXX_histone-bd"/>
</dbReference>
<evidence type="ECO:0000313" key="14">
    <source>
        <dbReference type="RefSeq" id="XP_034233554.1"/>
    </source>
</evidence>
<evidence type="ECO:0000256" key="10">
    <source>
        <dbReference type="SAM" id="Coils"/>
    </source>
</evidence>
<feature type="compositionally biased region" description="Basic and acidic residues" evidence="11">
    <location>
        <begin position="622"/>
        <end position="635"/>
    </location>
</feature>
<dbReference type="GO" id="GO:0005737">
    <property type="term" value="C:cytoplasm"/>
    <property type="evidence" value="ECO:0007669"/>
    <property type="project" value="UniProtKB-SubCell"/>
</dbReference>
<feature type="compositionally biased region" description="Acidic residues" evidence="11">
    <location>
        <begin position="636"/>
        <end position="655"/>
    </location>
</feature>
<evidence type="ECO:0000256" key="6">
    <source>
        <dbReference type="ARBA" id="ARBA00022703"/>
    </source>
</evidence>
<dbReference type="GO" id="GO:0005694">
    <property type="term" value="C:chromosome"/>
    <property type="evidence" value="ECO:0007669"/>
    <property type="project" value="UniProtKB-SubCell"/>
</dbReference>
<evidence type="ECO:0000256" key="7">
    <source>
        <dbReference type="ARBA" id="ARBA00023054"/>
    </source>
</evidence>
<dbReference type="OrthoDB" id="7492809at2759"/>
<dbReference type="GO" id="GO:0050681">
    <property type="term" value="F:nuclear androgen receptor binding"/>
    <property type="evidence" value="ECO:0007669"/>
    <property type="project" value="TreeGrafter"/>
</dbReference>
<keyword evidence="4" id="KW-0158">Chromosome</keyword>
<dbReference type="GO" id="GO:0003713">
    <property type="term" value="F:transcription coactivator activity"/>
    <property type="evidence" value="ECO:0007669"/>
    <property type="project" value="TreeGrafter"/>
</dbReference>
<keyword evidence="8" id="KW-0143">Chaperone</keyword>
<dbReference type="Gene3D" id="1.10.8.810">
    <property type="entry name" value="Daxx helical bundle domain"/>
    <property type="match status" value="1"/>
</dbReference>